<feature type="transmembrane region" description="Helical" evidence="6">
    <location>
        <begin position="420"/>
        <end position="439"/>
    </location>
</feature>
<dbReference type="GO" id="GO:0022857">
    <property type="term" value="F:transmembrane transporter activity"/>
    <property type="evidence" value="ECO:0007669"/>
    <property type="project" value="InterPro"/>
</dbReference>
<feature type="transmembrane region" description="Helical" evidence="6">
    <location>
        <begin position="343"/>
        <end position="365"/>
    </location>
</feature>
<feature type="transmembrane region" description="Helical" evidence="6">
    <location>
        <begin position="287"/>
        <end position="308"/>
    </location>
</feature>
<proteinExistence type="predicted"/>
<reference evidence="8" key="1">
    <citation type="submission" date="2021-03" db="EMBL/GenBank/DDBJ databases">
        <title>Draft genome sequence of rust myrtle Austropuccinia psidii MF-1, a brazilian biotype.</title>
        <authorList>
            <person name="Quecine M.C."/>
            <person name="Pachon D.M.R."/>
            <person name="Bonatelli M.L."/>
            <person name="Correr F.H."/>
            <person name="Franceschini L.M."/>
            <person name="Leite T.F."/>
            <person name="Margarido G.R.A."/>
            <person name="Almeida C.A."/>
            <person name="Ferrarezi J.A."/>
            <person name="Labate C.A."/>
        </authorList>
    </citation>
    <scope>NUCLEOTIDE SEQUENCE</scope>
    <source>
        <strain evidence="8">MF-1</strain>
    </source>
</reference>
<name>A0A9Q3HWH2_9BASI</name>
<keyword evidence="5 6" id="KW-0472">Membrane</keyword>
<protein>
    <recommendedName>
        <fullName evidence="7">Major facilitator superfamily (MFS) profile domain-containing protein</fullName>
    </recommendedName>
</protein>
<dbReference type="PANTHER" id="PTHR23506">
    <property type="entry name" value="GH10249P"/>
    <property type="match status" value="1"/>
</dbReference>
<feature type="non-terminal residue" evidence="8">
    <location>
        <position position="441"/>
    </location>
</feature>
<accession>A0A9Q3HWH2</accession>
<feature type="transmembrane region" description="Helical" evidence="6">
    <location>
        <begin position="33"/>
        <end position="54"/>
    </location>
</feature>
<feature type="transmembrane region" description="Helical" evidence="6">
    <location>
        <begin position="152"/>
        <end position="172"/>
    </location>
</feature>
<dbReference type="PANTHER" id="PTHR23506:SF23">
    <property type="entry name" value="GH10249P"/>
    <property type="match status" value="1"/>
</dbReference>
<dbReference type="CDD" id="cd17325">
    <property type="entry name" value="MFS_MdtG_SLC18_like"/>
    <property type="match status" value="1"/>
</dbReference>
<dbReference type="InterPro" id="IPR020846">
    <property type="entry name" value="MFS_dom"/>
</dbReference>
<evidence type="ECO:0000313" key="8">
    <source>
        <dbReference type="EMBL" id="MBW0517524.1"/>
    </source>
</evidence>
<feature type="transmembrane region" description="Helical" evidence="6">
    <location>
        <begin position="320"/>
        <end position="337"/>
    </location>
</feature>
<dbReference type="Gene3D" id="1.20.1250.20">
    <property type="entry name" value="MFS general substrate transporter like domains"/>
    <property type="match status" value="1"/>
</dbReference>
<evidence type="ECO:0000256" key="3">
    <source>
        <dbReference type="ARBA" id="ARBA00022692"/>
    </source>
</evidence>
<dbReference type="GO" id="GO:0016020">
    <property type="term" value="C:membrane"/>
    <property type="evidence" value="ECO:0007669"/>
    <property type="project" value="UniProtKB-SubCell"/>
</dbReference>
<evidence type="ECO:0000313" key="9">
    <source>
        <dbReference type="Proteomes" id="UP000765509"/>
    </source>
</evidence>
<sequence length="441" mass="47696">LFLDLFLYGLIVPVLPFILRDRLHLSQDQLQNAASLLLASHAIATFFSAPLIGLSIDGSMSRKQGFLFGLLVTLGATILLCFGDTILLLVVARLLQGASAAIVWVVGLAIVTDTVEKNHLGKALGAVYSVTTFGALVSPTIGGLVYTKYGYYPVYILAGTLLSIDIILRLCVIDKEQANFYYESLAIKRPSSTLQSHERLSFINSQTNTHQDIEEALENVEDNSRPKSSLPSASPSLRFPLLAILSDSRLLAATFLTFTHACFVGMFNATLPIHVEQVFGMTSLESGLLFIAIELPYIVCGPAIGWYVDHAGPRGPASMGAILLVPSLFALRFPTVIEDIPLLIVLLALNGVGLSATSSSAFIQANKIGRERHLKDPILFGKKGPYGQLYALNNVLYSLGMTLGPLWAGTLTDNFGYGNSMAVMSFHALLAAISSRIWMEK</sequence>
<evidence type="ECO:0000256" key="1">
    <source>
        <dbReference type="ARBA" id="ARBA00004141"/>
    </source>
</evidence>
<dbReference type="AlphaFoldDB" id="A0A9Q3HWH2"/>
<dbReference type="PROSITE" id="PS50850">
    <property type="entry name" value="MFS"/>
    <property type="match status" value="1"/>
</dbReference>
<dbReference type="InterPro" id="IPR011701">
    <property type="entry name" value="MFS"/>
</dbReference>
<keyword evidence="9" id="KW-1185">Reference proteome</keyword>
<feature type="transmembrane region" description="Helical" evidence="6">
    <location>
        <begin position="250"/>
        <end position="275"/>
    </location>
</feature>
<dbReference type="Proteomes" id="UP000765509">
    <property type="component" value="Unassembled WGS sequence"/>
</dbReference>
<evidence type="ECO:0000259" key="7">
    <source>
        <dbReference type="PROSITE" id="PS50850"/>
    </source>
</evidence>
<dbReference type="Pfam" id="PF07690">
    <property type="entry name" value="MFS_1"/>
    <property type="match status" value="1"/>
</dbReference>
<comment type="caution">
    <text evidence="8">The sequence shown here is derived from an EMBL/GenBank/DDBJ whole genome shotgun (WGS) entry which is preliminary data.</text>
</comment>
<dbReference type="EMBL" id="AVOT02025982">
    <property type="protein sequence ID" value="MBW0517524.1"/>
    <property type="molecule type" value="Genomic_DNA"/>
</dbReference>
<feature type="domain" description="Major facilitator superfamily (MFS) profile" evidence="7">
    <location>
        <begin position="1"/>
        <end position="441"/>
    </location>
</feature>
<evidence type="ECO:0000256" key="2">
    <source>
        <dbReference type="ARBA" id="ARBA00022448"/>
    </source>
</evidence>
<keyword evidence="4 6" id="KW-1133">Transmembrane helix</keyword>
<feature type="transmembrane region" description="Helical" evidence="6">
    <location>
        <begin position="94"/>
        <end position="111"/>
    </location>
</feature>
<feature type="transmembrane region" description="Helical" evidence="6">
    <location>
        <begin position="66"/>
        <end position="88"/>
    </location>
</feature>
<organism evidence="8 9">
    <name type="scientific">Austropuccinia psidii MF-1</name>
    <dbReference type="NCBI Taxonomy" id="1389203"/>
    <lineage>
        <taxon>Eukaryota</taxon>
        <taxon>Fungi</taxon>
        <taxon>Dikarya</taxon>
        <taxon>Basidiomycota</taxon>
        <taxon>Pucciniomycotina</taxon>
        <taxon>Pucciniomycetes</taxon>
        <taxon>Pucciniales</taxon>
        <taxon>Sphaerophragmiaceae</taxon>
        <taxon>Austropuccinia</taxon>
    </lineage>
</organism>
<dbReference type="OrthoDB" id="440553at2759"/>
<feature type="transmembrane region" description="Helical" evidence="6">
    <location>
        <begin position="386"/>
        <end position="408"/>
    </location>
</feature>
<evidence type="ECO:0000256" key="4">
    <source>
        <dbReference type="ARBA" id="ARBA00022989"/>
    </source>
</evidence>
<comment type="subcellular location">
    <subcellularLocation>
        <location evidence="1">Membrane</location>
        <topology evidence="1">Multi-pass membrane protein</topology>
    </subcellularLocation>
</comment>
<dbReference type="SUPFAM" id="SSF103473">
    <property type="entry name" value="MFS general substrate transporter"/>
    <property type="match status" value="1"/>
</dbReference>
<evidence type="ECO:0000256" key="5">
    <source>
        <dbReference type="ARBA" id="ARBA00023136"/>
    </source>
</evidence>
<keyword evidence="3 6" id="KW-0812">Transmembrane</keyword>
<feature type="transmembrane region" description="Helical" evidence="6">
    <location>
        <begin position="123"/>
        <end position="146"/>
    </location>
</feature>
<dbReference type="InterPro" id="IPR050930">
    <property type="entry name" value="MFS_Vesicular_Transporter"/>
</dbReference>
<dbReference type="InterPro" id="IPR036259">
    <property type="entry name" value="MFS_trans_sf"/>
</dbReference>
<evidence type="ECO:0000256" key="6">
    <source>
        <dbReference type="SAM" id="Phobius"/>
    </source>
</evidence>
<gene>
    <name evidence="8" type="ORF">O181_057239</name>
</gene>
<keyword evidence="2" id="KW-0813">Transport</keyword>